<gene>
    <name evidence="1" type="ORF">E2C01_013598</name>
</gene>
<sequence>MSSAPIRDVIWLLKTGELDLLDTTAPMPCLLDFSLAQDGSLIVLARSTAGIKARVRGGKGSQRGRLGLSWRARRAKLGIFFSVDFRYAKRRATTASSSSLEEHSLARSCCLFTFTSRQGVS</sequence>
<comment type="caution">
    <text evidence="1">The sequence shown here is derived from an EMBL/GenBank/DDBJ whole genome shotgun (WGS) entry which is preliminary data.</text>
</comment>
<reference evidence="1 2" key="1">
    <citation type="submission" date="2019-05" db="EMBL/GenBank/DDBJ databases">
        <title>Another draft genome of Portunus trituberculatus and its Hox gene families provides insights of decapod evolution.</title>
        <authorList>
            <person name="Jeong J.-H."/>
            <person name="Song I."/>
            <person name="Kim S."/>
            <person name="Choi T."/>
            <person name="Kim D."/>
            <person name="Ryu S."/>
            <person name="Kim W."/>
        </authorList>
    </citation>
    <scope>NUCLEOTIDE SEQUENCE [LARGE SCALE GENOMIC DNA]</scope>
    <source>
        <tissue evidence="1">Muscle</tissue>
    </source>
</reference>
<name>A0A5B7DHQ3_PORTR</name>
<dbReference type="AlphaFoldDB" id="A0A5B7DHQ3"/>
<evidence type="ECO:0000313" key="2">
    <source>
        <dbReference type="Proteomes" id="UP000324222"/>
    </source>
</evidence>
<proteinExistence type="predicted"/>
<organism evidence="1 2">
    <name type="scientific">Portunus trituberculatus</name>
    <name type="common">Swimming crab</name>
    <name type="synonym">Neptunus trituberculatus</name>
    <dbReference type="NCBI Taxonomy" id="210409"/>
    <lineage>
        <taxon>Eukaryota</taxon>
        <taxon>Metazoa</taxon>
        <taxon>Ecdysozoa</taxon>
        <taxon>Arthropoda</taxon>
        <taxon>Crustacea</taxon>
        <taxon>Multicrustacea</taxon>
        <taxon>Malacostraca</taxon>
        <taxon>Eumalacostraca</taxon>
        <taxon>Eucarida</taxon>
        <taxon>Decapoda</taxon>
        <taxon>Pleocyemata</taxon>
        <taxon>Brachyura</taxon>
        <taxon>Eubrachyura</taxon>
        <taxon>Portunoidea</taxon>
        <taxon>Portunidae</taxon>
        <taxon>Portuninae</taxon>
        <taxon>Portunus</taxon>
    </lineage>
</organism>
<keyword evidence="2" id="KW-1185">Reference proteome</keyword>
<protein>
    <submittedName>
        <fullName evidence="1">Uncharacterized protein</fullName>
    </submittedName>
</protein>
<evidence type="ECO:0000313" key="1">
    <source>
        <dbReference type="EMBL" id="MPC20646.1"/>
    </source>
</evidence>
<accession>A0A5B7DHQ3</accession>
<dbReference type="Proteomes" id="UP000324222">
    <property type="component" value="Unassembled WGS sequence"/>
</dbReference>
<dbReference type="EMBL" id="VSRR010000895">
    <property type="protein sequence ID" value="MPC20646.1"/>
    <property type="molecule type" value="Genomic_DNA"/>
</dbReference>